<dbReference type="Pfam" id="PF00849">
    <property type="entry name" value="PseudoU_synth_2"/>
    <property type="match status" value="2"/>
</dbReference>
<evidence type="ECO:0000256" key="2">
    <source>
        <dbReference type="ARBA" id="ARBA00031870"/>
    </source>
</evidence>
<dbReference type="GO" id="GO:0009982">
    <property type="term" value="F:pseudouridine synthase activity"/>
    <property type="evidence" value="ECO:0007669"/>
    <property type="project" value="InterPro"/>
</dbReference>
<protein>
    <recommendedName>
        <fullName evidence="2">RNA pseudouridylate synthase</fullName>
    </recommendedName>
    <alternativeName>
        <fullName evidence="3">RNA-uridine isomerase</fullName>
    </alternativeName>
</protein>
<dbReference type="PANTHER" id="PTHR21600">
    <property type="entry name" value="MITOCHONDRIAL RNA PSEUDOURIDINE SYNTHASE"/>
    <property type="match status" value="1"/>
</dbReference>
<dbReference type="PANTHER" id="PTHR21600:SF52">
    <property type="entry name" value="PSEUDOURIDINE SYNTHASE RSUA_RLUA-LIKE DOMAIN-CONTAINING PROTEIN"/>
    <property type="match status" value="1"/>
</dbReference>
<dbReference type="Gene3D" id="3.30.2350.10">
    <property type="entry name" value="Pseudouridine synthase"/>
    <property type="match status" value="1"/>
</dbReference>
<dbReference type="PROSITE" id="PS01129">
    <property type="entry name" value="PSI_RLU"/>
    <property type="match status" value="1"/>
</dbReference>
<evidence type="ECO:0000313" key="6">
    <source>
        <dbReference type="EMBL" id="RGE71615.1"/>
    </source>
</evidence>
<evidence type="ECO:0000259" key="5">
    <source>
        <dbReference type="Pfam" id="PF00849"/>
    </source>
</evidence>
<evidence type="ECO:0000256" key="4">
    <source>
        <dbReference type="SAM" id="MobiDB-lite"/>
    </source>
</evidence>
<feature type="domain" description="Pseudouridine synthase RsuA/RluA-like" evidence="5">
    <location>
        <begin position="111"/>
        <end position="218"/>
    </location>
</feature>
<comment type="caution">
    <text evidence="6">The sequence shown here is derived from an EMBL/GenBank/DDBJ whole genome shotgun (WGS) entry which is preliminary data.</text>
</comment>
<dbReference type="RefSeq" id="WP_025488129.1">
    <property type="nucleotide sequence ID" value="NZ_CALBAU010000117.1"/>
</dbReference>
<accession>A0A3E3IX49</accession>
<gene>
    <name evidence="6" type="ORF">DWY69_11240</name>
</gene>
<reference evidence="6 7" key="1">
    <citation type="submission" date="2018-08" db="EMBL/GenBank/DDBJ databases">
        <title>A genome reference for cultivated species of the human gut microbiota.</title>
        <authorList>
            <person name="Zou Y."/>
            <person name="Xue W."/>
            <person name="Luo G."/>
        </authorList>
    </citation>
    <scope>NUCLEOTIDE SEQUENCE [LARGE SCALE GENOMIC DNA]</scope>
    <source>
        <strain evidence="6 7">AF26-4BH</strain>
    </source>
</reference>
<dbReference type="InterPro" id="IPR006224">
    <property type="entry name" value="PsdUridine_synth_RluA-like_CS"/>
</dbReference>
<dbReference type="GeneID" id="97990934"/>
<evidence type="ECO:0000313" key="7">
    <source>
        <dbReference type="Proteomes" id="UP000261166"/>
    </source>
</evidence>
<dbReference type="AlphaFoldDB" id="A0A3E3IX49"/>
<dbReference type="OrthoDB" id="9807829at2"/>
<evidence type="ECO:0000256" key="1">
    <source>
        <dbReference type="ARBA" id="ARBA00000073"/>
    </source>
</evidence>
<organism evidence="6 7">
    <name type="scientific">Eisenbergiella massiliensis</name>
    <dbReference type="NCBI Taxonomy" id="1720294"/>
    <lineage>
        <taxon>Bacteria</taxon>
        <taxon>Bacillati</taxon>
        <taxon>Bacillota</taxon>
        <taxon>Clostridia</taxon>
        <taxon>Lachnospirales</taxon>
        <taxon>Lachnospiraceae</taxon>
        <taxon>Eisenbergiella</taxon>
    </lineage>
</organism>
<dbReference type="EMBL" id="QVLU01000009">
    <property type="protein sequence ID" value="RGE71615.1"/>
    <property type="molecule type" value="Genomic_DNA"/>
</dbReference>
<name>A0A3E3IX49_9FIRM</name>
<feature type="domain" description="Pseudouridine synthase RsuA/RluA-like" evidence="5">
    <location>
        <begin position="11"/>
        <end position="80"/>
    </location>
</feature>
<feature type="compositionally biased region" description="Low complexity" evidence="4">
    <location>
        <begin position="74"/>
        <end position="93"/>
    </location>
</feature>
<dbReference type="SUPFAM" id="SSF55120">
    <property type="entry name" value="Pseudouridine synthase"/>
    <property type="match status" value="1"/>
</dbReference>
<dbReference type="GO" id="GO:0003723">
    <property type="term" value="F:RNA binding"/>
    <property type="evidence" value="ECO:0007669"/>
    <property type="project" value="InterPro"/>
</dbReference>
<feature type="region of interest" description="Disordered" evidence="4">
    <location>
        <begin position="74"/>
        <end position="108"/>
    </location>
</feature>
<dbReference type="Proteomes" id="UP000261166">
    <property type="component" value="Unassembled WGS sequence"/>
</dbReference>
<dbReference type="InterPro" id="IPR020103">
    <property type="entry name" value="PsdUridine_synth_cat_dom_sf"/>
</dbReference>
<sequence length="278" mass="31018">MKSKILAEDQHILVCFKPPGLAVQSGRIGEPDMVSELKNYLGGRNPYLGLVHRLDQPVSGILVFAKTPQAAAKLSQQAAAHGEAPQGGKNQTGKQKKNGNQKPGKEAIPSMEKGYMALVYTGTKRDGTATEQIHQIQESVQEPGLDEERNEIRRKEIKLVDYLLRDVGQNTSRVVKADIKGARRAELLYEVVEKKDRQALVRIRLLTGRHHQIRVQFANAGLPLLGDARYGTEESREYSAEKGYGNICLCAFSLSFYHPATGKRMDFQLEELPWIKNN</sequence>
<proteinExistence type="predicted"/>
<dbReference type="GO" id="GO:0140098">
    <property type="term" value="F:catalytic activity, acting on RNA"/>
    <property type="evidence" value="ECO:0007669"/>
    <property type="project" value="UniProtKB-ARBA"/>
</dbReference>
<dbReference type="CDD" id="cd02869">
    <property type="entry name" value="PseudoU_synth_RluA_like"/>
    <property type="match status" value="1"/>
</dbReference>
<evidence type="ECO:0000256" key="3">
    <source>
        <dbReference type="ARBA" id="ARBA00033164"/>
    </source>
</evidence>
<dbReference type="InterPro" id="IPR006145">
    <property type="entry name" value="PsdUridine_synth_RsuA/RluA"/>
</dbReference>
<comment type="catalytic activity">
    <reaction evidence="1">
        <text>a uridine in RNA = a pseudouridine in RNA</text>
        <dbReference type="Rhea" id="RHEA:48348"/>
        <dbReference type="Rhea" id="RHEA-COMP:12068"/>
        <dbReference type="Rhea" id="RHEA-COMP:12069"/>
        <dbReference type="ChEBI" id="CHEBI:65314"/>
        <dbReference type="ChEBI" id="CHEBI:65315"/>
    </reaction>
</comment>
<dbReference type="GO" id="GO:0000455">
    <property type="term" value="P:enzyme-directed rRNA pseudouridine synthesis"/>
    <property type="evidence" value="ECO:0007669"/>
    <property type="project" value="TreeGrafter"/>
</dbReference>
<dbReference type="InterPro" id="IPR050188">
    <property type="entry name" value="RluA_PseudoU_synthase"/>
</dbReference>